<protein>
    <submittedName>
        <fullName evidence="2">Uncharacterized protein</fullName>
    </submittedName>
</protein>
<dbReference type="Proteomes" id="UP001597418">
    <property type="component" value="Unassembled WGS sequence"/>
</dbReference>
<dbReference type="EMBL" id="JBHUMB010000013">
    <property type="protein sequence ID" value="MFD2743751.1"/>
    <property type="molecule type" value="Genomic_DNA"/>
</dbReference>
<dbReference type="Pfam" id="PF26622">
    <property type="entry name" value="DUF8199"/>
    <property type="match status" value="1"/>
</dbReference>
<dbReference type="InterPro" id="IPR058512">
    <property type="entry name" value="DUF8199"/>
</dbReference>
<dbReference type="RefSeq" id="WP_066756951.1">
    <property type="nucleotide sequence ID" value="NZ_JBHUMB010000013.1"/>
</dbReference>
<gene>
    <name evidence="2" type="ORF">ACFSQ6_10110</name>
</gene>
<keyword evidence="1" id="KW-0732">Signal</keyword>
<evidence type="ECO:0000256" key="1">
    <source>
        <dbReference type="SAM" id="SignalP"/>
    </source>
</evidence>
<evidence type="ECO:0000313" key="2">
    <source>
        <dbReference type="EMBL" id="MFD2743751.1"/>
    </source>
</evidence>
<name>A0ABW5UFV4_9SPHI</name>
<reference evidence="3" key="1">
    <citation type="journal article" date="2019" name="Int. J. Syst. Evol. Microbiol.">
        <title>The Global Catalogue of Microorganisms (GCM) 10K type strain sequencing project: providing services to taxonomists for standard genome sequencing and annotation.</title>
        <authorList>
            <consortium name="The Broad Institute Genomics Platform"/>
            <consortium name="The Broad Institute Genome Sequencing Center for Infectious Disease"/>
            <person name="Wu L."/>
            <person name="Ma J."/>
        </authorList>
    </citation>
    <scope>NUCLEOTIDE SEQUENCE [LARGE SCALE GENOMIC DNA]</scope>
    <source>
        <strain evidence="3">KCTC 42247</strain>
    </source>
</reference>
<proteinExistence type="predicted"/>
<keyword evidence="3" id="KW-1185">Reference proteome</keyword>
<feature type="signal peptide" evidence="1">
    <location>
        <begin position="1"/>
        <end position="19"/>
    </location>
</feature>
<comment type="caution">
    <text evidence="2">The sequence shown here is derived from an EMBL/GenBank/DDBJ whole genome shotgun (WGS) entry which is preliminary data.</text>
</comment>
<accession>A0ABW5UFV4</accession>
<organism evidence="2 3">
    <name type="scientific">Sphingobacterium populi</name>
    <dbReference type="NCBI Taxonomy" id="1812824"/>
    <lineage>
        <taxon>Bacteria</taxon>
        <taxon>Pseudomonadati</taxon>
        <taxon>Bacteroidota</taxon>
        <taxon>Sphingobacteriia</taxon>
        <taxon>Sphingobacteriales</taxon>
        <taxon>Sphingobacteriaceae</taxon>
        <taxon>Sphingobacterium</taxon>
    </lineage>
</organism>
<feature type="chain" id="PRO_5045419610" evidence="1">
    <location>
        <begin position="20"/>
        <end position="151"/>
    </location>
</feature>
<evidence type="ECO:0000313" key="3">
    <source>
        <dbReference type="Proteomes" id="UP001597418"/>
    </source>
</evidence>
<sequence length="151" mass="16752">MSRIFSIFLLFIYSLTSTGATVYIHSCGQNAQISIFEKQTNSADCTFCTGDHHSCCIEAQDMMTEDILACTHEHSCCTDVRVELSNGEEQALTSLFKDFETLSPAEFIIPWIIVFHHALFDASASAKPAVATFAATTTFPNTYLVNCNFRI</sequence>